<keyword evidence="11" id="KW-0282">Flagellum</keyword>
<evidence type="ECO:0000256" key="8">
    <source>
        <dbReference type="ARBA" id="ARBA00022989"/>
    </source>
</evidence>
<keyword evidence="8 10" id="KW-1133">Transmembrane helix</keyword>
<dbReference type="GO" id="GO:0006935">
    <property type="term" value="P:chemotaxis"/>
    <property type="evidence" value="ECO:0007669"/>
    <property type="project" value="UniProtKB-KW"/>
</dbReference>
<dbReference type="eggNOG" id="COG1580">
    <property type="taxonomic scope" value="Bacteria"/>
</dbReference>
<evidence type="ECO:0000256" key="4">
    <source>
        <dbReference type="ARBA" id="ARBA00022475"/>
    </source>
</evidence>
<dbReference type="Pfam" id="PF03748">
    <property type="entry name" value="FliL"/>
    <property type="match status" value="1"/>
</dbReference>
<keyword evidence="6 10" id="KW-0812">Transmembrane</keyword>
<dbReference type="Proteomes" id="UP000006056">
    <property type="component" value="Chromosome"/>
</dbReference>
<dbReference type="RefSeq" id="WP_014785696.1">
    <property type="nucleotide sequence ID" value="NC_018014.1"/>
</dbReference>
<evidence type="ECO:0000256" key="6">
    <source>
        <dbReference type="ARBA" id="ARBA00022692"/>
    </source>
</evidence>
<evidence type="ECO:0000313" key="12">
    <source>
        <dbReference type="Proteomes" id="UP000006056"/>
    </source>
</evidence>
<dbReference type="HOGENOM" id="CLU_1502772_0_0_0"/>
<comment type="subcellular location">
    <subcellularLocation>
        <location evidence="2">Cell membrane</location>
        <topology evidence="2">Single-pass membrane protein</topology>
    </subcellularLocation>
</comment>
<reference evidence="11 12" key="1">
    <citation type="submission" date="2012-06" db="EMBL/GenBank/DDBJ databases">
        <title>Complete genome of Terriglobus roseus DSM 18391.</title>
        <authorList>
            <consortium name="US DOE Joint Genome Institute (JGI-PGF)"/>
            <person name="Lucas S."/>
            <person name="Copeland A."/>
            <person name="Lapidus A."/>
            <person name="Glavina del Rio T."/>
            <person name="Dalin E."/>
            <person name="Tice H."/>
            <person name="Bruce D."/>
            <person name="Goodwin L."/>
            <person name="Pitluck S."/>
            <person name="Peters L."/>
            <person name="Mikhailova N."/>
            <person name="Munk A.C.C."/>
            <person name="Kyrpides N."/>
            <person name="Mavromatis K."/>
            <person name="Ivanova N."/>
            <person name="Brettin T."/>
            <person name="Detter J.C."/>
            <person name="Han C."/>
            <person name="Larimer F."/>
            <person name="Land M."/>
            <person name="Hauser L."/>
            <person name="Markowitz V."/>
            <person name="Cheng J.-F."/>
            <person name="Hugenholtz P."/>
            <person name="Woyke T."/>
            <person name="Wu D."/>
            <person name="Brambilla E."/>
            <person name="Klenk H.-P."/>
            <person name="Eisen J.A."/>
        </authorList>
    </citation>
    <scope>NUCLEOTIDE SEQUENCE [LARGE SCALE GENOMIC DNA]</scope>
    <source>
        <strain evidence="12">DSM 18391 / NRRL B-41598 / KBS 63</strain>
    </source>
</reference>
<keyword evidence="7 10" id="KW-0283">Flagellar rotation</keyword>
<dbReference type="OrthoDB" id="122720at2"/>
<sequence length="179" mass="18961">MSTSPAEIVPNGNVAIPPKVGVTAILLPVLLSTVLALGSVGVALYWLTKSGKLGAATAASVARPIIVVAPPASHVLALEPMIVNLSDDGGRSYLRATVSLRIKDEPKTEEKTDPKSSDGLAAALRDSTLSVLTQESADSLLIPEGRDRLKAKLQQEFKLRNSETSVLEVYFTDFLVQRG</sequence>
<dbReference type="STRING" id="926566.Terro_1835"/>
<accession>I3ZFV9</accession>
<keyword evidence="5 10" id="KW-0145">Chemotaxis</keyword>
<dbReference type="EMBL" id="CP003379">
    <property type="protein sequence ID" value="AFL88127.1"/>
    <property type="molecule type" value="Genomic_DNA"/>
</dbReference>
<dbReference type="InterPro" id="IPR005503">
    <property type="entry name" value="FliL"/>
</dbReference>
<protein>
    <recommendedName>
        <fullName evidence="10">Flagellar protein FliL</fullName>
    </recommendedName>
</protein>
<keyword evidence="11" id="KW-0966">Cell projection</keyword>
<evidence type="ECO:0000256" key="9">
    <source>
        <dbReference type="ARBA" id="ARBA00023136"/>
    </source>
</evidence>
<evidence type="ECO:0000256" key="10">
    <source>
        <dbReference type="RuleBase" id="RU364125"/>
    </source>
</evidence>
<gene>
    <name evidence="11" type="ordered locus">Terro_1835</name>
</gene>
<dbReference type="PANTHER" id="PTHR35091">
    <property type="entry name" value="FLAGELLAR PROTEIN FLIL"/>
    <property type="match status" value="1"/>
</dbReference>
<evidence type="ECO:0000256" key="1">
    <source>
        <dbReference type="ARBA" id="ARBA00002254"/>
    </source>
</evidence>
<evidence type="ECO:0000256" key="2">
    <source>
        <dbReference type="ARBA" id="ARBA00004162"/>
    </source>
</evidence>
<comment type="function">
    <text evidence="1 10">Controls the rotational direction of flagella during chemotaxis.</text>
</comment>
<evidence type="ECO:0000256" key="5">
    <source>
        <dbReference type="ARBA" id="ARBA00022500"/>
    </source>
</evidence>
<dbReference type="GO" id="GO:0005886">
    <property type="term" value="C:plasma membrane"/>
    <property type="evidence" value="ECO:0007669"/>
    <property type="project" value="UniProtKB-SubCell"/>
</dbReference>
<keyword evidence="4 10" id="KW-1003">Cell membrane</keyword>
<evidence type="ECO:0000256" key="7">
    <source>
        <dbReference type="ARBA" id="ARBA00022779"/>
    </source>
</evidence>
<comment type="similarity">
    <text evidence="3 10">Belongs to the FliL family.</text>
</comment>
<name>I3ZFV9_TERRK</name>
<keyword evidence="11" id="KW-0969">Cilium</keyword>
<keyword evidence="9 10" id="KW-0472">Membrane</keyword>
<keyword evidence="12" id="KW-1185">Reference proteome</keyword>
<organism evidence="11 12">
    <name type="scientific">Terriglobus roseus (strain DSM 18391 / NRRL B-41598 / KBS 63)</name>
    <dbReference type="NCBI Taxonomy" id="926566"/>
    <lineage>
        <taxon>Bacteria</taxon>
        <taxon>Pseudomonadati</taxon>
        <taxon>Acidobacteriota</taxon>
        <taxon>Terriglobia</taxon>
        <taxon>Terriglobales</taxon>
        <taxon>Acidobacteriaceae</taxon>
        <taxon>Terriglobus</taxon>
    </lineage>
</organism>
<dbReference type="KEGG" id="trs:Terro_1835"/>
<evidence type="ECO:0000256" key="3">
    <source>
        <dbReference type="ARBA" id="ARBA00008281"/>
    </source>
</evidence>
<dbReference type="GO" id="GO:0071978">
    <property type="term" value="P:bacterial-type flagellum-dependent swarming motility"/>
    <property type="evidence" value="ECO:0007669"/>
    <property type="project" value="TreeGrafter"/>
</dbReference>
<dbReference type="GO" id="GO:0009425">
    <property type="term" value="C:bacterial-type flagellum basal body"/>
    <property type="evidence" value="ECO:0007669"/>
    <property type="project" value="InterPro"/>
</dbReference>
<evidence type="ECO:0000313" key="11">
    <source>
        <dbReference type="EMBL" id="AFL88127.1"/>
    </source>
</evidence>
<feature type="transmembrane region" description="Helical" evidence="10">
    <location>
        <begin position="20"/>
        <end position="47"/>
    </location>
</feature>
<dbReference type="AlphaFoldDB" id="I3ZFV9"/>
<proteinExistence type="inferred from homology"/>
<dbReference type="PATRIC" id="fig|926566.3.peg.1812"/>
<dbReference type="PANTHER" id="PTHR35091:SF2">
    <property type="entry name" value="FLAGELLAR PROTEIN FLIL"/>
    <property type="match status" value="1"/>
</dbReference>